<dbReference type="RefSeq" id="WP_345271793.1">
    <property type="nucleotide sequence ID" value="NZ_BAABIM010000005.1"/>
</dbReference>
<dbReference type="GO" id="GO:0016874">
    <property type="term" value="F:ligase activity"/>
    <property type="evidence" value="ECO:0007669"/>
    <property type="project" value="UniProtKB-KW"/>
</dbReference>
<accession>A0ABP8X494</accession>
<keyword evidence="3" id="KW-0547">Nucleotide-binding</keyword>
<dbReference type="PANTHER" id="PTHR43107:SF15">
    <property type="entry name" value="FATTY ACID TRANSPORT PROTEIN 3, ISOFORM A"/>
    <property type="match status" value="1"/>
</dbReference>
<keyword evidence="8" id="KW-1185">Reference proteome</keyword>
<sequence length="578" mass="61929">MDAQPTTPAPEHATTASLLLARAEDDAPGLLFEERTWSWREVVAQGAVRAAWLTAERQRTEPRSERPWHVGVLSDNTPEYLFLLVGAALSGATLVGVNPTRRGAGLAADLRATDVDLLLVDPSHSLALDGVDHGARRVVMLDGDDSETGEGEHATALATHAHAPVAPSAAALDPTTTLMLLFTSGSTGAPKAVVCSTGRFAVLCQLTPLRLERDDVAYNAMPMFHGNALMASWGPCLPAGATWALRRRFSASGFLEDLLSTGATYANYVGRSLAYVLAQPEDPREASTRLRFVFGTEASARDQGEFTRRYGCPVVESYGSSEGVCSIRRTAETPPGALGVPGPGTPCEVRAPDGSVCPPARLSPEGRLLNADEAVGEIVAVGAAARFEGYYAHPAATADKVRGDDVHTGDLAYVDEQGWFWFAGRTADWLRVDSENFAAAPVERVLARLPGVALAAVYPAPDPRTGDRVMACLQLDDASAERGLDPAALAAFVDAQPDLHAKARPTLVRVSRQLPVTATRKVDKPRLRRELWTTADPVWEWDAAARRYRPLDDVRRRALEAAFAEHGREGVVSRPALG</sequence>
<dbReference type="Pfam" id="PF13193">
    <property type="entry name" value="AMP-binding_C"/>
    <property type="match status" value="1"/>
</dbReference>
<feature type="domain" description="AMP-dependent synthetase/ligase" evidence="5">
    <location>
        <begin position="24"/>
        <end position="391"/>
    </location>
</feature>
<evidence type="ECO:0000259" key="5">
    <source>
        <dbReference type="Pfam" id="PF00501"/>
    </source>
</evidence>
<protein>
    <submittedName>
        <fullName evidence="7">Long-chain-fatty-acid--CoA ligase</fullName>
    </submittedName>
</protein>
<evidence type="ECO:0000313" key="7">
    <source>
        <dbReference type="EMBL" id="GAA4698489.1"/>
    </source>
</evidence>
<dbReference type="InterPro" id="IPR045851">
    <property type="entry name" value="AMP-bd_C_sf"/>
</dbReference>
<dbReference type="Gene3D" id="3.40.50.12780">
    <property type="entry name" value="N-terminal domain of ligase-like"/>
    <property type="match status" value="1"/>
</dbReference>
<name>A0ABP8X494_9ACTN</name>
<evidence type="ECO:0000256" key="3">
    <source>
        <dbReference type="ARBA" id="ARBA00022741"/>
    </source>
</evidence>
<feature type="domain" description="AMP-binding enzyme C-terminal" evidence="6">
    <location>
        <begin position="442"/>
        <end position="521"/>
    </location>
</feature>
<keyword evidence="4" id="KW-0067">ATP-binding</keyword>
<comment type="similarity">
    <text evidence="1">Belongs to the ATP-dependent AMP-binding enzyme family.</text>
</comment>
<dbReference type="InterPro" id="IPR025110">
    <property type="entry name" value="AMP-bd_C"/>
</dbReference>
<keyword evidence="2 7" id="KW-0436">Ligase</keyword>
<evidence type="ECO:0000256" key="2">
    <source>
        <dbReference type="ARBA" id="ARBA00022598"/>
    </source>
</evidence>
<dbReference type="EMBL" id="BAABIM010000005">
    <property type="protein sequence ID" value="GAA4698489.1"/>
    <property type="molecule type" value="Genomic_DNA"/>
</dbReference>
<evidence type="ECO:0000313" key="8">
    <source>
        <dbReference type="Proteomes" id="UP001500621"/>
    </source>
</evidence>
<dbReference type="Gene3D" id="3.30.300.30">
    <property type="match status" value="1"/>
</dbReference>
<evidence type="ECO:0000256" key="4">
    <source>
        <dbReference type="ARBA" id="ARBA00022840"/>
    </source>
</evidence>
<dbReference type="PANTHER" id="PTHR43107">
    <property type="entry name" value="LONG-CHAIN FATTY ACID TRANSPORT PROTEIN"/>
    <property type="match status" value="1"/>
</dbReference>
<comment type="caution">
    <text evidence="7">The sequence shown here is derived from an EMBL/GenBank/DDBJ whole genome shotgun (WGS) entry which is preliminary data.</text>
</comment>
<dbReference type="InterPro" id="IPR020845">
    <property type="entry name" value="AMP-binding_CS"/>
</dbReference>
<evidence type="ECO:0000256" key="1">
    <source>
        <dbReference type="ARBA" id="ARBA00006432"/>
    </source>
</evidence>
<proteinExistence type="inferred from homology"/>
<dbReference type="Pfam" id="PF00501">
    <property type="entry name" value="AMP-binding"/>
    <property type="match status" value="1"/>
</dbReference>
<dbReference type="InterPro" id="IPR042099">
    <property type="entry name" value="ANL_N_sf"/>
</dbReference>
<gene>
    <name evidence="7" type="ORF">GCM10023226_41320</name>
</gene>
<dbReference type="SUPFAM" id="SSF56801">
    <property type="entry name" value="Acetyl-CoA synthetase-like"/>
    <property type="match status" value="1"/>
</dbReference>
<organism evidence="7 8">
    <name type="scientific">Nocardioides nanhaiensis</name>
    <dbReference type="NCBI Taxonomy" id="1476871"/>
    <lineage>
        <taxon>Bacteria</taxon>
        <taxon>Bacillati</taxon>
        <taxon>Actinomycetota</taxon>
        <taxon>Actinomycetes</taxon>
        <taxon>Propionibacteriales</taxon>
        <taxon>Nocardioidaceae</taxon>
        <taxon>Nocardioides</taxon>
    </lineage>
</organism>
<reference evidence="8" key="1">
    <citation type="journal article" date="2019" name="Int. J. Syst. Evol. Microbiol.">
        <title>The Global Catalogue of Microorganisms (GCM) 10K type strain sequencing project: providing services to taxonomists for standard genome sequencing and annotation.</title>
        <authorList>
            <consortium name="The Broad Institute Genomics Platform"/>
            <consortium name="The Broad Institute Genome Sequencing Center for Infectious Disease"/>
            <person name="Wu L."/>
            <person name="Ma J."/>
        </authorList>
    </citation>
    <scope>NUCLEOTIDE SEQUENCE [LARGE SCALE GENOMIC DNA]</scope>
    <source>
        <strain evidence="8">JCM 18127</strain>
    </source>
</reference>
<dbReference type="Proteomes" id="UP001500621">
    <property type="component" value="Unassembled WGS sequence"/>
</dbReference>
<evidence type="ECO:0000259" key="6">
    <source>
        <dbReference type="Pfam" id="PF13193"/>
    </source>
</evidence>
<dbReference type="InterPro" id="IPR000873">
    <property type="entry name" value="AMP-dep_synth/lig_dom"/>
</dbReference>
<dbReference type="PROSITE" id="PS00455">
    <property type="entry name" value="AMP_BINDING"/>
    <property type="match status" value="1"/>
</dbReference>